<gene>
    <name evidence="9" type="primary">cldng</name>
</gene>
<keyword evidence="4 8" id="KW-0812">Transmembrane</keyword>
<dbReference type="PANTHER" id="PTHR12002">
    <property type="entry name" value="CLAUDIN"/>
    <property type="match status" value="1"/>
</dbReference>
<reference evidence="9" key="5">
    <citation type="submission" date="2025-09" db="UniProtKB">
        <authorList>
            <consortium name="Ensembl"/>
        </authorList>
    </citation>
    <scope>IDENTIFICATION</scope>
</reference>
<reference evidence="9" key="3">
    <citation type="submission" date="2020-05" db="EMBL/GenBank/DDBJ databases">
        <title>Electrophorus electricus (electric eel) genome, fEleEle1, primary haplotype.</title>
        <authorList>
            <person name="Myers G."/>
            <person name="Meyer A."/>
            <person name="Fedrigo O."/>
            <person name="Formenti G."/>
            <person name="Rhie A."/>
            <person name="Tracey A."/>
            <person name="Sims Y."/>
            <person name="Jarvis E.D."/>
        </authorList>
    </citation>
    <scope>NUCLEOTIDE SEQUENCE [LARGE SCALE GENOMIC DNA]</scope>
</reference>
<dbReference type="InterPro" id="IPR006187">
    <property type="entry name" value="Claudin"/>
</dbReference>
<dbReference type="GO" id="GO:0005923">
    <property type="term" value="C:bicellular tight junction"/>
    <property type="evidence" value="ECO:0007669"/>
    <property type="project" value="UniProtKB-SubCell"/>
</dbReference>
<evidence type="ECO:0000313" key="10">
    <source>
        <dbReference type="Proteomes" id="UP000314983"/>
    </source>
</evidence>
<comment type="similarity">
    <text evidence="1 8">Belongs to the claudin family.</text>
</comment>
<comment type="subcellular location">
    <subcellularLocation>
        <location evidence="8">Cell junction</location>
        <location evidence="8">Tight junction</location>
    </subcellularLocation>
    <subcellularLocation>
        <location evidence="8">Cell membrane</location>
        <topology evidence="8">Multi-pass membrane protein</topology>
    </subcellularLocation>
</comment>
<dbReference type="STRING" id="8005.ENSEEEP00000027315"/>
<keyword evidence="7 8" id="KW-0472">Membrane</keyword>
<evidence type="ECO:0000256" key="8">
    <source>
        <dbReference type="RuleBase" id="RU060637"/>
    </source>
</evidence>
<organism evidence="9 10">
    <name type="scientific">Electrophorus electricus</name>
    <name type="common">Electric eel</name>
    <name type="synonym">Gymnotus electricus</name>
    <dbReference type="NCBI Taxonomy" id="8005"/>
    <lineage>
        <taxon>Eukaryota</taxon>
        <taxon>Metazoa</taxon>
        <taxon>Chordata</taxon>
        <taxon>Craniata</taxon>
        <taxon>Vertebrata</taxon>
        <taxon>Euteleostomi</taxon>
        <taxon>Actinopterygii</taxon>
        <taxon>Neopterygii</taxon>
        <taxon>Teleostei</taxon>
        <taxon>Ostariophysi</taxon>
        <taxon>Gymnotiformes</taxon>
        <taxon>Gymnotoidei</taxon>
        <taxon>Gymnotidae</taxon>
        <taxon>Electrophorus</taxon>
    </lineage>
</organism>
<dbReference type="GO" id="GO:0005198">
    <property type="term" value="F:structural molecule activity"/>
    <property type="evidence" value="ECO:0007669"/>
    <property type="project" value="InterPro"/>
</dbReference>
<dbReference type="Proteomes" id="UP000314983">
    <property type="component" value="Chromosome 16"/>
</dbReference>
<dbReference type="GeneTree" id="ENSGT00940000163648"/>
<feature type="transmembrane region" description="Helical" evidence="8">
    <location>
        <begin position="159"/>
        <end position="181"/>
    </location>
</feature>
<dbReference type="Gene3D" id="1.20.140.150">
    <property type="match status" value="1"/>
</dbReference>
<dbReference type="OMA" id="MSAGLQM"/>
<reference evidence="10" key="1">
    <citation type="journal article" date="2014" name="Science">
        <title>Nonhuman genetics. Genomic basis for the convergent evolution of electric organs.</title>
        <authorList>
            <person name="Gallant J.R."/>
            <person name="Traeger L.L."/>
            <person name="Volkening J.D."/>
            <person name="Moffett H."/>
            <person name="Chen P.H."/>
            <person name="Novina C.D."/>
            <person name="Phillips G.N.Jr."/>
            <person name="Anand R."/>
            <person name="Wells G.B."/>
            <person name="Pinch M."/>
            <person name="Guth R."/>
            <person name="Unguez G.A."/>
            <person name="Albert J.S."/>
            <person name="Zakon H.H."/>
            <person name="Samanta M.P."/>
            <person name="Sussman M.R."/>
        </authorList>
    </citation>
    <scope>NUCLEOTIDE SEQUENCE [LARGE SCALE GENOMIC DNA]</scope>
</reference>
<evidence type="ECO:0000256" key="3">
    <source>
        <dbReference type="ARBA" id="ARBA00022475"/>
    </source>
</evidence>
<accession>A0A4W4FQV2</accession>
<dbReference type="Pfam" id="PF00822">
    <property type="entry name" value="PMP22_Claudin"/>
    <property type="match status" value="1"/>
</dbReference>
<comment type="function">
    <text evidence="8">Claudins function as major constituents of the tight junction complexes that regulate the permeability of epithelia.</text>
</comment>
<feature type="transmembrane region" description="Helical" evidence="8">
    <location>
        <begin position="116"/>
        <end position="139"/>
    </location>
</feature>
<reference evidence="10" key="2">
    <citation type="journal article" date="2017" name="Sci. Adv.">
        <title>A tail of two voltages: Proteomic comparison of the three electric organs of the electric eel.</title>
        <authorList>
            <person name="Traeger L.L."/>
            <person name="Sabat G."/>
            <person name="Barrett-Wilt G.A."/>
            <person name="Wells G.B."/>
            <person name="Sussman M.R."/>
        </authorList>
    </citation>
    <scope>NUCLEOTIDE SEQUENCE [LARGE SCALE GENOMIC DNA]</scope>
</reference>
<dbReference type="FunFam" id="1.20.140.150:FF:000001">
    <property type="entry name" value="Claudin"/>
    <property type="match status" value="1"/>
</dbReference>
<evidence type="ECO:0000256" key="2">
    <source>
        <dbReference type="ARBA" id="ARBA00022427"/>
    </source>
</evidence>
<dbReference type="InterPro" id="IPR017974">
    <property type="entry name" value="Claudin_CS"/>
</dbReference>
<keyword evidence="2 8" id="KW-0796">Tight junction</keyword>
<dbReference type="KEGG" id="eee:113576610"/>
<evidence type="ECO:0000256" key="6">
    <source>
        <dbReference type="ARBA" id="ARBA00022989"/>
    </source>
</evidence>
<name>A0A4W4FQV2_ELEEL</name>
<reference evidence="9" key="4">
    <citation type="submission" date="2025-08" db="UniProtKB">
        <authorList>
            <consortium name="Ensembl"/>
        </authorList>
    </citation>
    <scope>IDENTIFICATION</scope>
</reference>
<keyword evidence="5 8" id="KW-0965">Cell junction</keyword>
<comment type="caution">
    <text evidence="8">Lacks conserved residue(s) required for the propagation of feature annotation.</text>
</comment>
<evidence type="ECO:0000256" key="5">
    <source>
        <dbReference type="ARBA" id="ARBA00022949"/>
    </source>
</evidence>
<keyword evidence="6 8" id="KW-1133">Transmembrane helix</keyword>
<keyword evidence="10" id="KW-1185">Reference proteome</keyword>
<evidence type="ECO:0000256" key="7">
    <source>
        <dbReference type="ARBA" id="ARBA00023136"/>
    </source>
</evidence>
<evidence type="ECO:0000256" key="1">
    <source>
        <dbReference type="ARBA" id="ARBA00008295"/>
    </source>
</evidence>
<keyword evidence="3 8" id="KW-1003">Cell membrane</keyword>
<proteinExistence type="inferred from homology"/>
<evidence type="ECO:0000256" key="4">
    <source>
        <dbReference type="ARBA" id="ARBA00022692"/>
    </source>
</evidence>
<feature type="transmembrane region" description="Helical" evidence="8">
    <location>
        <begin position="81"/>
        <end position="104"/>
    </location>
</feature>
<dbReference type="GeneID" id="113576610"/>
<dbReference type="AlphaFoldDB" id="A0A4W4FQV2"/>
<dbReference type="GO" id="GO:0005886">
    <property type="term" value="C:plasma membrane"/>
    <property type="evidence" value="ECO:0007669"/>
    <property type="project" value="UniProtKB-SubCell"/>
</dbReference>
<dbReference type="RefSeq" id="XP_026864611.2">
    <property type="nucleotide sequence ID" value="XM_027008810.2"/>
</dbReference>
<dbReference type="PROSITE" id="PS01346">
    <property type="entry name" value="CLAUDIN"/>
    <property type="match status" value="1"/>
</dbReference>
<dbReference type="Ensembl" id="ENSEEET00000027628.2">
    <property type="protein sequence ID" value="ENSEEEP00000027315.2"/>
    <property type="gene ID" value="ENSEEEG00000013177.2"/>
</dbReference>
<sequence>MSAGLQMLGTALGTLGWLAALVACALPLWRVTAFVGSNIVTAQIIWEGLWMSCVVESTGQMQCKVFDSVLALPPDLQASRAILVIALLLALVAVVASIAGGECTNCMPRGSTKARVATAAGASFLLAGLLSLVPPSWTANVVISNFYNPLVAQSQKRELGAAVFICWGAAALMLTGGGLLCTSFPTAMGKKSVHYKPASQTSREHAACV</sequence>
<dbReference type="PRINTS" id="PR01077">
    <property type="entry name" value="CLAUDIN"/>
</dbReference>
<evidence type="ECO:0000313" key="9">
    <source>
        <dbReference type="Ensembl" id="ENSEEEP00000027315.2"/>
    </source>
</evidence>
<dbReference type="CTD" id="81586"/>
<dbReference type="InterPro" id="IPR004031">
    <property type="entry name" value="PMP22/EMP/MP20/Claudin"/>
</dbReference>
<protein>
    <recommendedName>
        <fullName evidence="8">Claudin</fullName>
    </recommendedName>
</protein>